<accession>A0A6J6Y5R4</accession>
<dbReference type="PANTHER" id="PTHR43036:SF2">
    <property type="entry name" value="OS04G0481300 PROTEIN"/>
    <property type="match status" value="1"/>
</dbReference>
<dbReference type="GO" id="GO:0008757">
    <property type="term" value="F:S-adenosylmethionine-dependent methyltransferase activity"/>
    <property type="evidence" value="ECO:0007669"/>
    <property type="project" value="InterPro"/>
</dbReference>
<dbReference type="CDD" id="cd02440">
    <property type="entry name" value="AdoMet_MTases"/>
    <property type="match status" value="1"/>
</dbReference>
<organism evidence="3">
    <name type="scientific">freshwater metagenome</name>
    <dbReference type="NCBI Taxonomy" id="449393"/>
    <lineage>
        <taxon>unclassified sequences</taxon>
        <taxon>metagenomes</taxon>
        <taxon>ecological metagenomes</taxon>
    </lineage>
</organism>
<proteinExistence type="predicted"/>
<gene>
    <name evidence="3" type="ORF">UFOPK3001_01144</name>
</gene>
<dbReference type="AlphaFoldDB" id="A0A6J6Y5R4"/>
<feature type="domain" description="Methyltransferase type 11" evidence="2">
    <location>
        <begin position="93"/>
        <end position="165"/>
    </location>
</feature>
<dbReference type="SUPFAM" id="SSF53335">
    <property type="entry name" value="S-adenosyl-L-methionine-dependent methyltransferases"/>
    <property type="match status" value="1"/>
</dbReference>
<dbReference type="EMBL" id="CAFAAJ010000063">
    <property type="protein sequence ID" value="CAB4804259.1"/>
    <property type="molecule type" value="Genomic_DNA"/>
</dbReference>
<evidence type="ECO:0000256" key="1">
    <source>
        <dbReference type="SAM" id="MobiDB-lite"/>
    </source>
</evidence>
<sequence length="233" mass="25552">MGLVSDETTPTPGDGAAGRPDLGPPQELPFPPGFFSRVDPLPDTMFYEHDRFVTHIDDRAIAAVGALYEELGIGGRVLDLMSSWISHFRTAPAELVVLGLNAAELTANQQASEAVVYDLNDDPTLPFEDASFDAVTCCVSVDYLIHPIDVFSEVRRVLRPGGLFVNTFSNRYFPTKVIQGWTKTSEEQHGLLVALYYRRSAQPGLGWDEPVIELRTPPGTPGDPLYAVYARAV</sequence>
<name>A0A6J6Y5R4_9ZZZZ</name>
<reference evidence="3" key="1">
    <citation type="submission" date="2020-05" db="EMBL/GenBank/DDBJ databases">
        <authorList>
            <person name="Chiriac C."/>
            <person name="Salcher M."/>
            <person name="Ghai R."/>
            <person name="Kavagutti S V."/>
        </authorList>
    </citation>
    <scope>NUCLEOTIDE SEQUENCE</scope>
</reference>
<evidence type="ECO:0000313" key="3">
    <source>
        <dbReference type="EMBL" id="CAB4804259.1"/>
    </source>
</evidence>
<feature type="compositionally biased region" description="Polar residues" evidence="1">
    <location>
        <begin position="1"/>
        <end position="11"/>
    </location>
</feature>
<protein>
    <submittedName>
        <fullName evidence="3">Unannotated protein</fullName>
    </submittedName>
</protein>
<feature type="region of interest" description="Disordered" evidence="1">
    <location>
        <begin position="1"/>
        <end position="29"/>
    </location>
</feature>
<dbReference type="InterPro" id="IPR029063">
    <property type="entry name" value="SAM-dependent_MTases_sf"/>
</dbReference>
<dbReference type="Pfam" id="PF08241">
    <property type="entry name" value="Methyltransf_11"/>
    <property type="match status" value="1"/>
</dbReference>
<dbReference type="InterPro" id="IPR013216">
    <property type="entry name" value="Methyltransf_11"/>
</dbReference>
<evidence type="ECO:0000259" key="2">
    <source>
        <dbReference type="Pfam" id="PF08241"/>
    </source>
</evidence>
<dbReference type="PANTHER" id="PTHR43036">
    <property type="entry name" value="OSJNBB0011N17.9 PROTEIN"/>
    <property type="match status" value="1"/>
</dbReference>
<dbReference type="Gene3D" id="3.40.50.150">
    <property type="entry name" value="Vaccinia Virus protein VP39"/>
    <property type="match status" value="1"/>
</dbReference>